<keyword evidence="1 2" id="KW-0732">Signal</keyword>
<evidence type="ECO:0000256" key="1">
    <source>
        <dbReference type="ARBA" id="ARBA00022729"/>
    </source>
</evidence>
<proteinExistence type="predicted"/>
<reference evidence="4 5" key="1">
    <citation type="journal article" date="2013" name="ISME J.">
        <title>Comparative genomics of pathogenic lineages of Vibrio nigripulchritudo identifies virulence-associated traits.</title>
        <authorList>
            <person name="Goudenege D."/>
            <person name="Labreuche Y."/>
            <person name="Krin E."/>
            <person name="Ansquer D."/>
            <person name="Mangenot S."/>
            <person name="Calteau A."/>
            <person name="Medigue C."/>
            <person name="Mazel D."/>
            <person name="Polz M.F."/>
            <person name="Le Roux F."/>
        </authorList>
    </citation>
    <scope>NUCLEOTIDE SEQUENCE [LARGE SCALE GENOMIC DNA]</scope>
    <source>
        <strain evidence="5">SnF1</strain>
    </source>
</reference>
<evidence type="ECO:0000259" key="3">
    <source>
        <dbReference type="Pfam" id="PF13505"/>
    </source>
</evidence>
<dbReference type="InterPro" id="IPR011250">
    <property type="entry name" value="OMP/PagP_B-barrel"/>
</dbReference>
<protein>
    <recommendedName>
        <fullName evidence="3">Outer membrane protein beta-barrel domain-containing protein</fullName>
    </recommendedName>
</protein>
<organism evidence="4 5">
    <name type="scientific">Vibrio nigripulchritudo</name>
    <dbReference type="NCBI Taxonomy" id="28173"/>
    <lineage>
        <taxon>Bacteria</taxon>
        <taxon>Pseudomonadati</taxon>
        <taxon>Pseudomonadota</taxon>
        <taxon>Gammaproteobacteria</taxon>
        <taxon>Vibrionales</taxon>
        <taxon>Vibrionaceae</taxon>
        <taxon>Vibrio</taxon>
    </lineage>
</organism>
<dbReference type="SUPFAM" id="SSF56925">
    <property type="entry name" value="OMPA-like"/>
    <property type="match status" value="1"/>
</dbReference>
<dbReference type="PATRIC" id="fig|1260221.3.peg.5631"/>
<evidence type="ECO:0000313" key="4">
    <source>
        <dbReference type="EMBL" id="CCO61784.1"/>
    </source>
</evidence>
<dbReference type="InterPro" id="IPR027385">
    <property type="entry name" value="Beta-barrel_OMP"/>
</dbReference>
<accession>U4KI44</accession>
<dbReference type="Pfam" id="PF13505">
    <property type="entry name" value="OMP_b-brl"/>
    <property type="match status" value="1"/>
</dbReference>
<dbReference type="AlphaFoldDB" id="U4KI44"/>
<evidence type="ECO:0000256" key="2">
    <source>
        <dbReference type="SAM" id="SignalP"/>
    </source>
</evidence>
<keyword evidence="5" id="KW-1185">Reference proteome</keyword>
<dbReference type="EMBL" id="FO203527">
    <property type="protein sequence ID" value="CCO61784.1"/>
    <property type="molecule type" value="Genomic_DNA"/>
</dbReference>
<evidence type="ECO:0000313" key="5">
    <source>
        <dbReference type="Proteomes" id="UP000016895"/>
    </source>
</evidence>
<sequence>MTKKILALTLLFASQSMAAHNLSVRVGLPSYSDAVTSDEMSGSSIGIDLIDTSEIYGALSGGGHLGANFIEHKGQTYELKTGEYYFGPLAEINFNDNFSMQVRLTLSYIEAKWNKRPNQYSWGAGYGVGFKYALYNFTLGVDYQPFISFAKIDDINRGATYNHVLLSAGYRF</sequence>
<dbReference type="Proteomes" id="UP000016895">
    <property type="component" value="Chromosome 2"/>
</dbReference>
<dbReference type="RefSeq" id="WP_022562148.1">
    <property type="nucleotide sequence ID" value="NC_022543.1"/>
</dbReference>
<feature type="domain" description="Outer membrane protein beta-barrel" evidence="3">
    <location>
        <begin position="5"/>
        <end position="172"/>
    </location>
</feature>
<gene>
    <name evidence="4" type="ORF">VIBNI_B2077</name>
</gene>
<feature type="chain" id="PRO_5004650738" description="Outer membrane protein beta-barrel domain-containing protein" evidence="2">
    <location>
        <begin position="19"/>
        <end position="172"/>
    </location>
</feature>
<name>U4KI44_9VIBR</name>
<feature type="signal peptide" evidence="2">
    <location>
        <begin position="1"/>
        <end position="18"/>
    </location>
</feature>
<dbReference type="KEGG" id="vni:VIBNI_B2077"/>